<feature type="region of interest" description="Disordered" evidence="2">
    <location>
        <begin position="563"/>
        <end position="583"/>
    </location>
</feature>
<feature type="compositionally biased region" description="Polar residues" evidence="2">
    <location>
        <begin position="563"/>
        <end position="574"/>
    </location>
</feature>
<dbReference type="PANTHER" id="PTHR32114">
    <property type="entry name" value="ABC TRANSPORTER ABCH.3"/>
    <property type="match status" value="1"/>
</dbReference>
<proteinExistence type="predicted"/>
<evidence type="ECO:0000313" key="5">
    <source>
        <dbReference type="Proteomes" id="UP000053860"/>
    </source>
</evidence>
<reference evidence="5" key="1">
    <citation type="journal article" date="2015" name="MBio">
        <title>Genome-Resolved Metagenomic Analysis Reveals Roles for Candidate Phyla and Other Microbial Community Members in Biogeochemical Transformations in Oil Reservoirs.</title>
        <authorList>
            <person name="Hu P."/>
            <person name="Tom L."/>
            <person name="Singh A."/>
            <person name="Thomas B.C."/>
            <person name="Baker B.J."/>
            <person name="Piceno Y.M."/>
            <person name="Andersen G.L."/>
            <person name="Banfield J.F."/>
        </authorList>
    </citation>
    <scope>NUCLEOTIDE SEQUENCE [LARGE SCALE GENOMIC DNA]</scope>
</reference>
<gene>
    <name evidence="4" type="ORF">XD92_1388</name>
</gene>
<feature type="coiled-coil region" evidence="1">
    <location>
        <begin position="605"/>
        <end position="653"/>
    </location>
</feature>
<dbReference type="InterPro" id="IPR027417">
    <property type="entry name" value="P-loop_NTPase"/>
</dbReference>
<feature type="coiled-coil region" evidence="1">
    <location>
        <begin position="213"/>
        <end position="267"/>
    </location>
</feature>
<evidence type="ECO:0000256" key="2">
    <source>
        <dbReference type="SAM" id="MobiDB-lite"/>
    </source>
</evidence>
<dbReference type="Gene3D" id="3.40.50.300">
    <property type="entry name" value="P-loop containing nucleotide triphosphate hydrolases"/>
    <property type="match status" value="1"/>
</dbReference>
<protein>
    <submittedName>
        <fullName evidence="4">SMC domain-containing protein</fullName>
    </submittedName>
</protein>
<dbReference type="Pfam" id="PF13476">
    <property type="entry name" value="AAA_23"/>
    <property type="match status" value="1"/>
</dbReference>
<feature type="region of interest" description="Disordered" evidence="2">
    <location>
        <begin position="689"/>
        <end position="725"/>
    </location>
</feature>
<evidence type="ECO:0000256" key="1">
    <source>
        <dbReference type="SAM" id="Coils"/>
    </source>
</evidence>
<name>A0A101HFU5_9BACT</name>
<evidence type="ECO:0000259" key="3">
    <source>
        <dbReference type="Pfam" id="PF13476"/>
    </source>
</evidence>
<evidence type="ECO:0000313" key="4">
    <source>
        <dbReference type="EMBL" id="KUK76041.1"/>
    </source>
</evidence>
<accession>A0A101HFU5</accession>
<dbReference type="PANTHER" id="PTHR32114:SF2">
    <property type="entry name" value="ABC TRANSPORTER ABCH.3"/>
    <property type="match status" value="1"/>
</dbReference>
<dbReference type="GO" id="GO:0006302">
    <property type="term" value="P:double-strand break repair"/>
    <property type="evidence" value="ECO:0007669"/>
    <property type="project" value="InterPro"/>
</dbReference>
<organism evidence="4 5">
    <name type="scientific">Proteiniphilum acetatigenes</name>
    <dbReference type="NCBI Taxonomy" id="294710"/>
    <lineage>
        <taxon>Bacteria</taxon>
        <taxon>Pseudomonadati</taxon>
        <taxon>Bacteroidota</taxon>
        <taxon>Bacteroidia</taxon>
        <taxon>Bacteroidales</taxon>
        <taxon>Dysgonomonadaceae</taxon>
        <taxon>Proteiniphilum</taxon>
    </lineage>
</organism>
<feature type="coiled-coil region" evidence="1">
    <location>
        <begin position="377"/>
        <end position="494"/>
    </location>
</feature>
<dbReference type="EMBL" id="LGGN01000316">
    <property type="protein sequence ID" value="KUK76041.1"/>
    <property type="molecule type" value="Genomic_DNA"/>
</dbReference>
<dbReference type="AlphaFoldDB" id="A0A101HFU5"/>
<feature type="coiled-coil region" evidence="1">
    <location>
        <begin position="309"/>
        <end position="336"/>
    </location>
</feature>
<comment type="caution">
    <text evidence="4">The sequence shown here is derived from an EMBL/GenBank/DDBJ whole genome shotgun (WGS) entry which is preliminary data.</text>
</comment>
<dbReference type="SUPFAM" id="SSF52540">
    <property type="entry name" value="P-loop containing nucleoside triphosphate hydrolases"/>
    <property type="match status" value="1"/>
</dbReference>
<sequence>MIPIQLTLQGLYSYQVKQTIDFTRLTSAGLFGIFGVVGSGKSSILEAITFALYGRTDRLNLSGDNRNYNMMNLKSKELLIDFIFEAGSDQAHYRTTVRGRRNSKRFEEVKTLDRAAYREANNEWIPIEQDALQQAIGLSYENFKRTIIIPQGQFQEFLQLGNRDRTQMLKELFNLGKYELSNKVGLLESKNNEQLHQLEGQLLQLGPIDEGQVERYQSELMKLEETIAGQKRLLEEMTAQEEQLRKLQELVHKRVDSEKELRKLEEQGPAYRVLEKRISRYEQCHYQFKHQLDLLEERGKKKRERLLQIDHNRRRLKEVDAAVEQTQQRLTEIRTTYEKRDELQKRATDLTLLLKMRKAEEEITKEKTRFASGNVMLEQATRQTEELRRERGQLEEQIRKLRSNMPDMTLLSVVRRWYDEKRNLENQLGEIRKENDRYLREENELKRERLQLLTDPLFSMLPQEAGYAAYERCLDQETDRVKTLQRELAAEEHHLLVKEKLKSYAGELVEGRPCPLCGSRHHPEPYQSDDQGKQLQHIAEEKKEIEQKLNHVASLSKQLTLLQSREQQARSNSNEWREKGKSVQKQITDHAGQFHWDKYREEKELNAAFIQVREIEDELRKQESLLTKTVSQLEREERNRERYRSALDQIRITLTVQETTMVTLQEQLKIINPVQYRNSGVAEIETEQQPLRNDGVGGRETETGHFQRSVAAKQIRTGAVTERDR</sequence>
<dbReference type="Proteomes" id="UP000053860">
    <property type="component" value="Unassembled WGS sequence"/>
</dbReference>
<dbReference type="GO" id="GO:0016887">
    <property type="term" value="F:ATP hydrolysis activity"/>
    <property type="evidence" value="ECO:0007669"/>
    <property type="project" value="InterPro"/>
</dbReference>
<dbReference type="PATRIC" id="fig|294710.3.peg.13"/>
<keyword evidence="1" id="KW-0175">Coiled coil</keyword>
<feature type="domain" description="Rad50/SbcC-type AAA" evidence="3">
    <location>
        <begin position="5"/>
        <end position="247"/>
    </location>
</feature>
<dbReference type="InterPro" id="IPR038729">
    <property type="entry name" value="Rad50/SbcC_AAA"/>
</dbReference>